<evidence type="ECO:0000256" key="6">
    <source>
        <dbReference type="ARBA" id="ARBA00022630"/>
    </source>
</evidence>
<dbReference type="Gene3D" id="1.20.990.10">
    <property type="entry name" value="NADPH-cytochrome p450 Reductase, Chain A, domain 3"/>
    <property type="match status" value="1"/>
</dbReference>
<dbReference type="SUPFAM" id="SSF52343">
    <property type="entry name" value="Ferredoxin reductase-like, C-terminal NADP-linked domain"/>
    <property type="match status" value="1"/>
</dbReference>
<feature type="non-terminal residue" evidence="15">
    <location>
        <position position="1"/>
    </location>
</feature>
<keyword evidence="8" id="KW-0274">FAD</keyword>
<accession>A0A139ANI1</accession>
<evidence type="ECO:0000256" key="1">
    <source>
        <dbReference type="ARBA" id="ARBA00001917"/>
    </source>
</evidence>
<evidence type="ECO:0000256" key="4">
    <source>
        <dbReference type="ARBA" id="ARBA00012604"/>
    </source>
</evidence>
<dbReference type="OrthoDB" id="1856718at2759"/>
<dbReference type="InterPro" id="IPR001433">
    <property type="entry name" value="OxRdtase_FAD/NAD-bd"/>
</dbReference>
<keyword evidence="9" id="KW-0521">NADP</keyword>
<comment type="cofactor">
    <cofactor evidence="1">
        <name>FMN</name>
        <dbReference type="ChEBI" id="CHEBI:58210"/>
    </cofactor>
</comment>
<dbReference type="InterPro" id="IPR017927">
    <property type="entry name" value="FAD-bd_FR_type"/>
</dbReference>
<keyword evidence="6" id="KW-0285">Flavoprotein</keyword>
<dbReference type="InterPro" id="IPR023173">
    <property type="entry name" value="NADPH_Cyt_P450_Rdtase_alpha"/>
</dbReference>
<keyword evidence="5" id="KW-0813">Transport</keyword>
<dbReference type="AlphaFoldDB" id="A0A139ANI1"/>
<dbReference type="PRINTS" id="PR00371">
    <property type="entry name" value="FPNCR"/>
</dbReference>
<evidence type="ECO:0000256" key="10">
    <source>
        <dbReference type="ARBA" id="ARBA00022982"/>
    </source>
</evidence>
<proteinExistence type="predicted"/>
<dbReference type="Gene3D" id="2.40.30.10">
    <property type="entry name" value="Translation factors"/>
    <property type="match status" value="1"/>
</dbReference>
<keyword evidence="11" id="KW-0560">Oxidoreductase</keyword>
<comment type="pathway">
    <text evidence="3">Sulfur metabolism; hydrogen sulfide biosynthesis; hydrogen sulfide from sulfite (NADPH route): step 1/1.</text>
</comment>
<evidence type="ECO:0000313" key="16">
    <source>
        <dbReference type="Proteomes" id="UP000070544"/>
    </source>
</evidence>
<reference evidence="15 16" key="1">
    <citation type="journal article" date="2015" name="Genome Biol. Evol.">
        <title>Phylogenomic analyses indicate that early fungi evolved digesting cell walls of algal ancestors of land plants.</title>
        <authorList>
            <person name="Chang Y."/>
            <person name="Wang S."/>
            <person name="Sekimoto S."/>
            <person name="Aerts A.L."/>
            <person name="Choi C."/>
            <person name="Clum A."/>
            <person name="LaButti K.M."/>
            <person name="Lindquist E.A."/>
            <person name="Yee Ngan C."/>
            <person name="Ohm R.A."/>
            <person name="Salamov A.A."/>
            <person name="Grigoriev I.V."/>
            <person name="Spatafora J.W."/>
            <person name="Berbee M.L."/>
        </authorList>
    </citation>
    <scope>NUCLEOTIDE SEQUENCE [LARGE SCALE GENOMIC DNA]</scope>
    <source>
        <strain evidence="15 16">JEL478</strain>
    </source>
</reference>
<sequence length="409" mass="45890">NAGWKMVFSEAFGVKYSLRPDVGDAHSAVVSERIRVTPDSYDRNIFHMEVDLAGSGLTYNGLGEALGVYAHNDPEEVAHFLNEYGVHPHEIVETEQKSSDGNTVIESRTAEQVFGQVLDIFGRPGKGFYKDLSSYAKDLGERNKLSWLGSADGAHEFDRRAELTVTFADILREFKTARPSLGQLVQLIPPIKTRAYSIASAASMHPTKVHLLIVLVDWTDGFGRPRQGQATRYLSNLKPGQRIAVSIKPSIMKLPASPLAPVVMSGLGTGMAPFRTFIQARAVQKHSKQSVGPMTLYFGARHRSQEYLYGEEMDAWHEDGLLTHLRLAFSRDQKKKVYIQHKMHEDAEMLYNMLVKQKGSFYLCGPVWPVPDVTEAILRAFEHGGLSRAQAEAYLEEMKEEERFVLEVY</sequence>
<evidence type="ECO:0000256" key="8">
    <source>
        <dbReference type="ARBA" id="ARBA00022827"/>
    </source>
</evidence>
<dbReference type="Proteomes" id="UP000070544">
    <property type="component" value="Unassembled WGS sequence"/>
</dbReference>
<evidence type="ECO:0000313" key="15">
    <source>
        <dbReference type="EMBL" id="KXS18292.1"/>
    </source>
</evidence>
<feature type="domain" description="FAD-binding FR-type" evidence="14">
    <location>
        <begin position="23"/>
        <end position="256"/>
    </location>
</feature>
<keyword evidence="16" id="KW-1185">Reference proteome</keyword>
<dbReference type="Pfam" id="PF00667">
    <property type="entry name" value="FAD_binding_1"/>
    <property type="match status" value="1"/>
</dbReference>
<comment type="catalytic activity">
    <reaction evidence="12">
        <text>hydrogen sulfide + 3 NADP(+) + 3 H2O = sulfite + 3 NADPH + 4 H(+)</text>
        <dbReference type="Rhea" id="RHEA:13801"/>
        <dbReference type="ChEBI" id="CHEBI:15377"/>
        <dbReference type="ChEBI" id="CHEBI:15378"/>
        <dbReference type="ChEBI" id="CHEBI:17359"/>
        <dbReference type="ChEBI" id="CHEBI:29919"/>
        <dbReference type="ChEBI" id="CHEBI:57783"/>
        <dbReference type="ChEBI" id="CHEBI:58349"/>
        <dbReference type="EC" id="1.8.1.2"/>
    </reaction>
</comment>
<protein>
    <recommendedName>
        <fullName evidence="4">assimilatory sulfite reductase (NADPH)</fullName>
        <ecNumber evidence="4">1.8.1.2</ecNumber>
    </recommendedName>
</protein>
<dbReference type="FunFam" id="1.20.990.10:FF:000010">
    <property type="entry name" value="Sulfite reductase [NADPH] flavoprotein component"/>
    <property type="match status" value="1"/>
</dbReference>
<dbReference type="InterPro" id="IPR039261">
    <property type="entry name" value="FNR_nucleotide-bd"/>
</dbReference>
<dbReference type="STRING" id="1344416.A0A139ANI1"/>
<name>A0A139ANI1_GONPJ</name>
<dbReference type="EMBL" id="KQ965743">
    <property type="protein sequence ID" value="KXS18292.1"/>
    <property type="molecule type" value="Genomic_DNA"/>
</dbReference>
<evidence type="ECO:0000256" key="5">
    <source>
        <dbReference type="ARBA" id="ARBA00022448"/>
    </source>
</evidence>
<comment type="cofactor">
    <cofactor evidence="2">
        <name>FAD</name>
        <dbReference type="ChEBI" id="CHEBI:57692"/>
    </cofactor>
</comment>
<evidence type="ECO:0000256" key="9">
    <source>
        <dbReference type="ARBA" id="ARBA00022857"/>
    </source>
</evidence>
<dbReference type="InterPro" id="IPR017938">
    <property type="entry name" value="Riboflavin_synthase-like_b-brl"/>
</dbReference>
<dbReference type="SUPFAM" id="SSF63380">
    <property type="entry name" value="Riboflavin synthase domain-like"/>
    <property type="match status" value="1"/>
</dbReference>
<dbReference type="InterPro" id="IPR003097">
    <property type="entry name" value="CysJ-like_FAD-binding"/>
</dbReference>
<dbReference type="OMA" id="DHYKVEI"/>
<organism evidence="15 16">
    <name type="scientific">Gonapodya prolifera (strain JEL478)</name>
    <name type="common">Monoblepharis prolifera</name>
    <dbReference type="NCBI Taxonomy" id="1344416"/>
    <lineage>
        <taxon>Eukaryota</taxon>
        <taxon>Fungi</taxon>
        <taxon>Fungi incertae sedis</taxon>
        <taxon>Chytridiomycota</taxon>
        <taxon>Chytridiomycota incertae sedis</taxon>
        <taxon>Monoblepharidomycetes</taxon>
        <taxon>Monoblepharidales</taxon>
        <taxon>Gonapodyaceae</taxon>
        <taxon>Gonapodya</taxon>
    </lineage>
</organism>
<evidence type="ECO:0000256" key="12">
    <source>
        <dbReference type="ARBA" id="ARBA00052219"/>
    </source>
</evidence>
<evidence type="ECO:0000256" key="11">
    <source>
        <dbReference type="ARBA" id="ARBA00023002"/>
    </source>
</evidence>
<dbReference type="GO" id="GO:0004783">
    <property type="term" value="F:sulfite reductase (NADPH) activity"/>
    <property type="evidence" value="ECO:0007669"/>
    <property type="project" value="UniProtKB-EC"/>
</dbReference>
<dbReference type="PROSITE" id="PS51384">
    <property type="entry name" value="FAD_FR"/>
    <property type="match status" value="1"/>
</dbReference>
<dbReference type="GO" id="GO:0050660">
    <property type="term" value="F:flavin adenine dinucleotide binding"/>
    <property type="evidence" value="ECO:0007669"/>
    <property type="project" value="TreeGrafter"/>
</dbReference>
<evidence type="ECO:0000256" key="3">
    <source>
        <dbReference type="ARBA" id="ARBA00004774"/>
    </source>
</evidence>
<dbReference type="GO" id="GO:0005829">
    <property type="term" value="C:cytosol"/>
    <property type="evidence" value="ECO:0007669"/>
    <property type="project" value="TreeGrafter"/>
</dbReference>
<dbReference type="Pfam" id="PF00175">
    <property type="entry name" value="NAD_binding_1"/>
    <property type="match status" value="1"/>
</dbReference>
<dbReference type="GO" id="GO:0010181">
    <property type="term" value="F:FMN binding"/>
    <property type="evidence" value="ECO:0007669"/>
    <property type="project" value="TreeGrafter"/>
</dbReference>
<dbReference type="PANTHER" id="PTHR19384">
    <property type="entry name" value="NITRIC OXIDE SYNTHASE-RELATED"/>
    <property type="match status" value="1"/>
</dbReference>
<evidence type="ECO:0000256" key="7">
    <source>
        <dbReference type="ARBA" id="ARBA00022643"/>
    </source>
</evidence>
<dbReference type="InterPro" id="IPR001709">
    <property type="entry name" value="Flavoprot_Pyr_Nucl_cyt_Rdtase"/>
</dbReference>
<evidence type="ECO:0000259" key="14">
    <source>
        <dbReference type="PROSITE" id="PS51384"/>
    </source>
</evidence>
<gene>
    <name evidence="15" type="ORF">M427DRAFT_96320</name>
</gene>
<evidence type="ECO:0000256" key="2">
    <source>
        <dbReference type="ARBA" id="ARBA00001974"/>
    </source>
</evidence>
<dbReference type="Gene3D" id="3.40.50.80">
    <property type="entry name" value="Nucleotide-binding domain of ferredoxin-NADP reductase (FNR) module"/>
    <property type="match status" value="1"/>
</dbReference>
<dbReference type="EC" id="1.8.1.2" evidence="4"/>
<keyword evidence="7" id="KW-0288">FMN</keyword>
<dbReference type="PANTHER" id="PTHR19384:SF109">
    <property type="entry name" value="SULFITE REDUCTASE [NADPH] FLAVOPROTEIN COMPONENT"/>
    <property type="match status" value="1"/>
</dbReference>
<keyword evidence="10" id="KW-0249">Electron transport</keyword>
<evidence type="ECO:0000256" key="13">
    <source>
        <dbReference type="ARBA" id="ARBA00059320"/>
    </source>
</evidence>
<comment type="function">
    <text evidence="13">This enzyme catalyzes the 6-electron reduction of sulfite to sulfide. This is one of several activities required for the biosynthesis of L-cysteine from sulfate.</text>
</comment>
<dbReference type="CDD" id="cd06207">
    <property type="entry name" value="CyPoR_like"/>
    <property type="match status" value="1"/>
</dbReference>